<evidence type="ECO:0000313" key="10">
    <source>
        <dbReference type="EMBL" id="PVD18788.1"/>
    </source>
</evidence>
<feature type="domain" description="GP-PDE" evidence="9">
    <location>
        <begin position="52"/>
        <end position="361"/>
    </location>
</feature>
<comment type="subcellular location">
    <subcellularLocation>
        <location evidence="1">Membrane</location>
        <topology evidence="1">Multi-pass membrane protein</topology>
    </subcellularLocation>
</comment>
<keyword evidence="3" id="KW-0378">Hydrolase</keyword>
<dbReference type="InterPro" id="IPR017946">
    <property type="entry name" value="PLC-like_Pdiesterase_TIM-brl"/>
</dbReference>
<gene>
    <name evidence="10" type="ORF">C0Q70_21340</name>
</gene>
<dbReference type="PANTHER" id="PTHR23344">
    <property type="entry name" value="GLYCEROPHOSPHORYL DIESTER PHOSPHODIESTERASE"/>
    <property type="match status" value="1"/>
</dbReference>
<evidence type="ECO:0000256" key="4">
    <source>
        <dbReference type="ARBA" id="ARBA00022989"/>
    </source>
</evidence>
<evidence type="ECO:0000256" key="5">
    <source>
        <dbReference type="ARBA" id="ARBA00023136"/>
    </source>
</evidence>
<dbReference type="Pfam" id="PF03009">
    <property type="entry name" value="GDPD"/>
    <property type="match status" value="1"/>
</dbReference>
<keyword evidence="4 8" id="KW-1133">Transmembrane helix</keyword>
<dbReference type="InterPro" id="IPR030395">
    <property type="entry name" value="GP_PDE_dom"/>
</dbReference>
<keyword evidence="5 8" id="KW-0472">Membrane</keyword>
<evidence type="ECO:0000256" key="7">
    <source>
        <dbReference type="SAM" id="MobiDB-lite"/>
    </source>
</evidence>
<comment type="caution">
    <text evidence="10">The sequence shown here is derived from an EMBL/GenBank/DDBJ whole genome shotgun (WGS) entry which is preliminary data.</text>
</comment>
<evidence type="ECO:0000256" key="1">
    <source>
        <dbReference type="ARBA" id="ARBA00004141"/>
    </source>
</evidence>
<dbReference type="STRING" id="400727.A0A2T7NC95"/>
<dbReference type="PANTHER" id="PTHR23344:SF50">
    <property type="entry name" value="GP-PDE DOMAIN-CONTAINING PROTEIN"/>
    <property type="match status" value="1"/>
</dbReference>
<dbReference type="GO" id="GO:0016020">
    <property type="term" value="C:membrane"/>
    <property type="evidence" value="ECO:0007669"/>
    <property type="project" value="UniProtKB-SubCell"/>
</dbReference>
<evidence type="ECO:0000256" key="8">
    <source>
        <dbReference type="SAM" id="Phobius"/>
    </source>
</evidence>
<dbReference type="Proteomes" id="UP000245119">
    <property type="component" value="Linkage Group LG14"/>
</dbReference>
<dbReference type="SUPFAM" id="SSF51695">
    <property type="entry name" value="PLC-like phosphodiesterases"/>
    <property type="match status" value="1"/>
</dbReference>
<feature type="region of interest" description="Disordered" evidence="7">
    <location>
        <begin position="331"/>
        <end position="381"/>
    </location>
</feature>
<evidence type="ECO:0000259" key="9">
    <source>
        <dbReference type="PROSITE" id="PS51704"/>
    </source>
</evidence>
<dbReference type="GO" id="GO:0008081">
    <property type="term" value="F:phosphoric diester hydrolase activity"/>
    <property type="evidence" value="ECO:0007669"/>
    <property type="project" value="InterPro"/>
</dbReference>
<feature type="transmembrane region" description="Helical" evidence="8">
    <location>
        <begin position="270"/>
        <end position="289"/>
    </location>
</feature>
<dbReference type="AlphaFoldDB" id="A0A2T7NC95"/>
<dbReference type="Gene3D" id="3.20.20.190">
    <property type="entry name" value="Phosphatidylinositol (PI) phosphodiesterase"/>
    <property type="match status" value="1"/>
</dbReference>
<sequence>MAVEKPNNGGGGGDDATGYRLTTVIGSKVNNGFRRFEPWQVSNLHYVYVWKAEEVGAVVQDHIAPENTMMSFQKAAKAGLYGLESDVKISNDGVPFLHHDDTLQRTTDVASVFPDRANHDCSMFNLSELQLLNAGSWFLEEDPFGTAGSLSDEDREMIRQQKIPTLAQFLDFANETNKAVMFDVRLPPWGHPYASSALTLSFRQSRILLLMYLKDVLDNNISTNVWTIDSPWFFSYFWCLGSTSVTTRRIDWLAPMSNPTWTMSPTGYRILWITVDVISGVIIIIIFIAQRIRLFGTPFNPESISLTAARKACIDRSRNMKEKLLRDGIIDPVDDPEGQGAGVVNHPAAYSMSSLPTPPFEDPPALQGGPITEPDRRYNVE</sequence>
<evidence type="ECO:0000256" key="3">
    <source>
        <dbReference type="ARBA" id="ARBA00022801"/>
    </source>
</evidence>
<dbReference type="PROSITE" id="PS51704">
    <property type="entry name" value="GP_PDE"/>
    <property type="match status" value="1"/>
</dbReference>
<dbReference type="GO" id="GO:0006629">
    <property type="term" value="P:lipid metabolic process"/>
    <property type="evidence" value="ECO:0007669"/>
    <property type="project" value="InterPro"/>
</dbReference>
<keyword evidence="2 8" id="KW-0812">Transmembrane</keyword>
<accession>A0A2T7NC95</accession>
<protein>
    <recommendedName>
        <fullName evidence="9">GP-PDE domain-containing protein</fullName>
    </recommendedName>
</protein>
<evidence type="ECO:0000256" key="2">
    <source>
        <dbReference type="ARBA" id="ARBA00022692"/>
    </source>
</evidence>
<reference evidence="10 11" key="1">
    <citation type="submission" date="2018-04" db="EMBL/GenBank/DDBJ databases">
        <title>The genome of golden apple snail Pomacea canaliculata provides insight into stress tolerance and invasive adaptation.</title>
        <authorList>
            <person name="Liu C."/>
            <person name="Liu B."/>
            <person name="Ren Y."/>
            <person name="Zhang Y."/>
            <person name="Wang H."/>
            <person name="Li S."/>
            <person name="Jiang F."/>
            <person name="Yin L."/>
            <person name="Zhang G."/>
            <person name="Qian W."/>
            <person name="Fan W."/>
        </authorList>
    </citation>
    <scope>NUCLEOTIDE SEQUENCE [LARGE SCALE GENOMIC DNA]</scope>
    <source>
        <strain evidence="10">SZHN2017</strain>
        <tissue evidence="10">Muscle</tissue>
    </source>
</reference>
<name>A0A2T7NC95_POMCA</name>
<evidence type="ECO:0000256" key="6">
    <source>
        <dbReference type="ARBA" id="ARBA00023180"/>
    </source>
</evidence>
<keyword evidence="6" id="KW-0325">Glycoprotein</keyword>
<dbReference type="EMBL" id="PZQS01000014">
    <property type="protein sequence ID" value="PVD18788.1"/>
    <property type="molecule type" value="Genomic_DNA"/>
</dbReference>
<organism evidence="10 11">
    <name type="scientific">Pomacea canaliculata</name>
    <name type="common">Golden apple snail</name>
    <dbReference type="NCBI Taxonomy" id="400727"/>
    <lineage>
        <taxon>Eukaryota</taxon>
        <taxon>Metazoa</taxon>
        <taxon>Spiralia</taxon>
        <taxon>Lophotrochozoa</taxon>
        <taxon>Mollusca</taxon>
        <taxon>Gastropoda</taxon>
        <taxon>Caenogastropoda</taxon>
        <taxon>Architaenioglossa</taxon>
        <taxon>Ampullarioidea</taxon>
        <taxon>Ampullariidae</taxon>
        <taxon>Pomacea</taxon>
    </lineage>
</organism>
<keyword evidence="11" id="KW-1185">Reference proteome</keyword>
<proteinExistence type="predicted"/>
<dbReference type="OrthoDB" id="1058301at2759"/>
<evidence type="ECO:0000313" key="11">
    <source>
        <dbReference type="Proteomes" id="UP000245119"/>
    </source>
</evidence>